<keyword evidence="1" id="KW-0472">Membrane</keyword>
<gene>
    <name evidence="2" type="ORF">ABOD76_18790</name>
</gene>
<dbReference type="KEGG" id="dsc:ABOD76_18790"/>
<keyword evidence="1" id="KW-1133">Transmembrane helix</keyword>
<evidence type="ECO:0008006" key="3">
    <source>
        <dbReference type="Google" id="ProtNLM"/>
    </source>
</evidence>
<dbReference type="RefSeq" id="WP_350243493.1">
    <property type="nucleotide sequence ID" value="NZ_CP158299.1"/>
</dbReference>
<sequence>MPPLGSPPNYSTRRTLGFALLSMLAGVVHGSLGAADYPAARYLGLAYMLLAGLLLVYGIILLIRYLEALDAMTDPVPRAPMYRTPHERSGHVVGLGLHVVAVAVALAWAVDRQVPLWHLVGVAISLYAIRLALQSRPAPDE</sequence>
<dbReference type="EMBL" id="CP158299">
    <property type="protein sequence ID" value="XBV85456.1"/>
    <property type="molecule type" value="Genomic_DNA"/>
</dbReference>
<keyword evidence="1" id="KW-0812">Transmembrane</keyword>
<evidence type="ECO:0000256" key="1">
    <source>
        <dbReference type="SAM" id="Phobius"/>
    </source>
</evidence>
<protein>
    <recommendedName>
        <fullName evidence="3">Integral membrane protein</fullName>
    </recommendedName>
</protein>
<dbReference type="AlphaFoldDB" id="A0AAU7UB72"/>
<feature type="transmembrane region" description="Helical" evidence="1">
    <location>
        <begin position="40"/>
        <end position="63"/>
    </location>
</feature>
<evidence type="ECO:0000313" key="2">
    <source>
        <dbReference type="EMBL" id="XBV85456.1"/>
    </source>
</evidence>
<proteinExistence type="predicted"/>
<accession>A0AAU7UB72</accession>
<reference evidence="2" key="1">
    <citation type="submission" date="2024-06" db="EMBL/GenBank/DDBJ databases">
        <title>Draft Genome Sequence of Deinococcus sonorensis Type Strain KR-87, a Biofilm Producing Representative of the Genus Deinococcus.</title>
        <authorList>
            <person name="Boren L.S."/>
            <person name="Grosso R.A."/>
            <person name="Hugenberg-Cox A.N."/>
            <person name="Hill J.T.E."/>
            <person name="Albert C.M."/>
            <person name="Tuohy J.M."/>
        </authorList>
    </citation>
    <scope>NUCLEOTIDE SEQUENCE</scope>
    <source>
        <strain evidence="2">KR-87</strain>
    </source>
</reference>
<feature type="transmembrane region" description="Helical" evidence="1">
    <location>
        <begin position="116"/>
        <end position="133"/>
    </location>
</feature>
<feature type="transmembrane region" description="Helical" evidence="1">
    <location>
        <begin position="92"/>
        <end position="110"/>
    </location>
</feature>
<name>A0AAU7UB72_9DEIO</name>
<organism evidence="2">
    <name type="scientific">Deinococcus sonorensis KR-87</name>
    <dbReference type="NCBI Taxonomy" id="694439"/>
    <lineage>
        <taxon>Bacteria</taxon>
        <taxon>Thermotogati</taxon>
        <taxon>Deinococcota</taxon>
        <taxon>Deinococci</taxon>
        <taxon>Deinococcales</taxon>
        <taxon>Deinococcaceae</taxon>
        <taxon>Deinococcus</taxon>
    </lineage>
</organism>